<sequence length="68" mass="7579">MSDIAWIIEAGGESRFRRRPDGSIETQKRETLLCNFCDGAVLTWPGEHARHWPMVRHSGGCPAAGRSI</sequence>
<evidence type="ECO:0000313" key="2">
    <source>
        <dbReference type="Proteomes" id="UP000315280"/>
    </source>
</evidence>
<evidence type="ECO:0000313" key="1">
    <source>
        <dbReference type="EMBL" id="QDP45539.1"/>
    </source>
</evidence>
<gene>
    <name evidence="1" type="primary">55</name>
    <name evidence="1" type="ORF">SEA_FUZZBUSTER_55</name>
</gene>
<protein>
    <submittedName>
        <fullName evidence="1">Uncharacterized protein</fullName>
    </submittedName>
</protein>
<dbReference type="Proteomes" id="UP000315280">
    <property type="component" value="Segment"/>
</dbReference>
<name>A0A516KV26_9CAUD</name>
<dbReference type="EMBL" id="MN062720">
    <property type="protein sequence ID" value="QDP45539.1"/>
    <property type="molecule type" value="Genomic_DNA"/>
</dbReference>
<organism evidence="1 2">
    <name type="scientific">Microbacterium phage FuzzBuster</name>
    <dbReference type="NCBI Taxonomy" id="2590935"/>
    <lineage>
        <taxon>Viruses</taxon>
        <taxon>Duplodnaviria</taxon>
        <taxon>Heunggongvirae</taxon>
        <taxon>Uroviricota</taxon>
        <taxon>Caudoviricetes</taxon>
        <taxon>Hodgkinviridae</taxon>
        <taxon>Fuzzbustervirus</taxon>
        <taxon>Fuzzbustervirus fuzzbuster</taxon>
    </lineage>
</organism>
<accession>A0A516KV26</accession>
<keyword evidence="2" id="KW-1185">Reference proteome</keyword>
<reference evidence="1 2" key="1">
    <citation type="submission" date="2019-06" db="EMBL/GenBank/DDBJ databases">
        <authorList>
            <person name="Austin C.R."/>
            <person name="Baumgardner C.A."/>
            <person name="Baysinger H.J."/>
            <person name="David A.M."/>
            <person name="Folse N.B."/>
            <person name="Gammon C.A."/>
            <person name="Garcia V.M."/>
            <person name="Gobble C.S."/>
            <person name="Herold B.N."/>
            <person name="Huamancondor M.S."/>
            <person name="Matheson G.R."/>
            <person name="Mondragon I."/>
            <person name="Nemes S.A."/>
            <person name="Neri L.M."/>
            <person name="Renaud V.D."/>
            <person name="Rigsbee E.A."/>
            <person name="Rockette B.M."/>
            <person name="Santiago M.R."/>
            <person name="Savage M.D."/>
            <person name="Simpson J.M."/>
            <person name="Slentz J.N."/>
            <person name="Spencer B.G."/>
            <person name="White D.J."/>
            <person name="Yarboro C.B."/>
            <person name="Anderson E.L."/>
            <person name="Wallen J.R."/>
            <person name="Gainey M.D."/>
            <person name="Garlena R.A."/>
            <person name="Russell D.A."/>
            <person name="Pope W.H."/>
            <person name="Jacobs-Sera D."/>
            <person name="Hatfull G.F."/>
        </authorList>
    </citation>
    <scope>NUCLEOTIDE SEQUENCE [LARGE SCALE GENOMIC DNA]</scope>
</reference>
<proteinExistence type="predicted"/>